<dbReference type="Pfam" id="PF05380">
    <property type="entry name" value="Peptidase_A17"/>
    <property type="match status" value="1"/>
</dbReference>
<dbReference type="InterPro" id="IPR008042">
    <property type="entry name" value="Retrotrans_Pao"/>
</dbReference>
<feature type="domain" description="CCHC-type" evidence="2">
    <location>
        <begin position="339"/>
        <end position="355"/>
    </location>
</feature>
<evidence type="ECO:0000259" key="2">
    <source>
        <dbReference type="SMART" id="SM00343"/>
    </source>
</evidence>
<proteinExistence type="predicted"/>
<evidence type="ECO:0000256" key="1">
    <source>
        <dbReference type="SAM" id="MobiDB-lite"/>
    </source>
</evidence>
<dbReference type="InterPro" id="IPR005312">
    <property type="entry name" value="DUF1759"/>
</dbReference>
<feature type="compositionally biased region" description="Low complexity" evidence="1">
    <location>
        <begin position="417"/>
        <end position="427"/>
    </location>
</feature>
<dbReference type="InterPro" id="IPR012337">
    <property type="entry name" value="RNaseH-like_sf"/>
</dbReference>
<dbReference type="SUPFAM" id="SSF53098">
    <property type="entry name" value="Ribonuclease H-like"/>
    <property type="match status" value="1"/>
</dbReference>
<protein>
    <recommendedName>
        <fullName evidence="2">CCHC-type domain-containing protein</fullName>
    </recommendedName>
</protein>
<dbReference type="CDD" id="cd01644">
    <property type="entry name" value="RT_pepA17"/>
    <property type="match status" value="1"/>
</dbReference>
<dbReference type="RefSeq" id="XP_062714187.1">
    <property type="nucleotide sequence ID" value="XM_062858203.1"/>
</dbReference>
<dbReference type="InterPro" id="IPR040676">
    <property type="entry name" value="DUF5641"/>
</dbReference>
<dbReference type="InterPro" id="IPR021109">
    <property type="entry name" value="Peptidase_aspartic_dom_sf"/>
</dbReference>
<evidence type="ECO:0000313" key="3">
    <source>
        <dbReference type="EnsemblMetazoa" id="AALFPA23_022410.P33284"/>
    </source>
</evidence>
<feature type="region of interest" description="Disordered" evidence="1">
    <location>
        <begin position="407"/>
        <end position="427"/>
    </location>
</feature>
<organism evidence="3 4">
    <name type="scientific">Aedes albopictus</name>
    <name type="common">Asian tiger mosquito</name>
    <name type="synonym">Stegomyia albopicta</name>
    <dbReference type="NCBI Taxonomy" id="7160"/>
    <lineage>
        <taxon>Eukaryota</taxon>
        <taxon>Metazoa</taxon>
        <taxon>Ecdysozoa</taxon>
        <taxon>Arthropoda</taxon>
        <taxon>Hexapoda</taxon>
        <taxon>Insecta</taxon>
        <taxon>Pterygota</taxon>
        <taxon>Neoptera</taxon>
        <taxon>Endopterygota</taxon>
        <taxon>Diptera</taxon>
        <taxon>Nematocera</taxon>
        <taxon>Culicoidea</taxon>
        <taxon>Culicidae</taxon>
        <taxon>Culicinae</taxon>
        <taxon>Aedini</taxon>
        <taxon>Aedes</taxon>
        <taxon>Stegomyia</taxon>
    </lineage>
</organism>
<dbReference type="PANTHER" id="PTHR47331:SF1">
    <property type="entry name" value="GAG-LIKE PROTEIN"/>
    <property type="match status" value="1"/>
</dbReference>
<dbReference type="InterPro" id="IPR043502">
    <property type="entry name" value="DNA/RNA_pol_sf"/>
</dbReference>
<dbReference type="Pfam" id="PF18701">
    <property type="entry name" value="DUF5641"/>
    <property type="match status" value="1"/>
</dbReference>
<sequence length="1708" mass="192260">MADEKRLKAKEAKRRNAIDVFKRMDLFLAGYVPEQHQREVAPRLDRLEKVWEIFEIVQDECEELDDAEESVKTNLELRGQVEALYFRVKAGLIAKMPAKPPAPANPGPSSAPVAPSPLANVKLPTISLPEFDGYFNTWLTFHDTFLSMIHSSTEISQVQKFHYLRAALKGEAANAIQSITITANNYAVAWDTLVNRYSNKAILRKKHIRALLKYPKIPHNNVDALHKVVDEFQRHTKVLEQLGEPVAQFSSILIELLEDKLDDASLTAWEESIAIEPHPTYDKMVEFLQKRARILETIAINRPQHSSSKPANVPATKKANQPRISTIAAAEIPSKSFPICPACDKQKHSIFDCSVFNGLDTKGRLRVVSDKKLCSNCFRSDHFARNCRSKFNCKHCSKRHHSMIHPGPFDATSESNTPPSQAVPSTSTSSVTTAVVAAPTPQIVSTVKSSNANVLLTTVVLIVVDVYGQEHIARAMLDTGSQPNAISERLCQQLHLPRKVVNVPIAGVDSIVTNAKHEVRVEIRSRVANFNESLDFLVLRKVTHDSPSVSFSTAQWTLPEGLALADPDFHTSRRVDMIIGAAHFYSFLRDGRFRLQSPGPLLVETVFGWIVSGRFEEIGGTTSRPTVTCHTATVASLGEQLERFWQVEELHGSNYSIDEQRCEDYYRATVSRDSTGRYVVRMPKHPNHEELIGASKPVALRRFKLLERRLSKDDNLKTQYHDFIREYISLGHMIPVPLNEEDDPKACYLPHHPVLKESSSTTKVRVVFDGSAKTSSGHSLNDSLLVGPVVQDDLFSLVLRFRKFPIALVADIEKMYRQITMHEHDRPLQRILWQFDESQPLQAFELSTVTYGLAPSSFLATRTLLQLVEDEGTPFPKASKAITKNTYVDDFLGGADSIVDAIQLREELDELLQKGGFRLRKWCSNSLPVLAGLPPELLGTQSSLRFDPGEITKTLGIRWDLEADVFRFDVSITVNSQPATKRNILSAIAQLYDPLGLIAPVIVQAKILMQHLWLLALDWDDEVSPDLQRKWRQFCDQLPSLSNFCIGRFAFAPDYCCAELHCFADASEVGYGACIYIRSEDPQGCVQVSLLASKSKVAPIKPLSIPRLELCAALLASRLHEKVIAAFDMEFSRSYFWSDSTIVIQWLKAPPRTWQTFVANRVAEIQTLSHGSHWQHISGNENPADMISRGMSANDLVSSDLWKRGPTWLREDKSKWPAQPALESKFTIEALEAKNPSILTTQLVSPNSLFERFSSFQTLLSAVGYCFRFYNNARNLKPKVSSTVLSVIELQNAKLALVKLVQSETFPEDLQRLKKGQMVSSKSSLRLLSPFIDADGVIRVGGRLRLSDEPYSVKHQIVIPGFHPFTQLLLKHHHRKLVHGGISMTLSVVRDEFWPLNGRKAVRSAIRKCYQCSRANPQPIQQPIGQLPIARVTANEAFTCTGVDYCGPIFLKPTHRKAAARKSYICVFVCLSTKAVHLKLASDLSTAAFLMALDRFVWRRNKPLHLYSDNGTNFIGAKNELHALYNMLQLGADNDKIAKHLAEDNIQWHLIPPRAPNFGGLWEAAVKLPKRTFDPNDFGTLTPAHFLVKNMIRPLPEADVRSVPFNRLSQYQTLQKHAQLFWHRWRNEYLKELNLQYRMNPKQYQLNVGDLVILKDECHPPARWPLARIVELHPGPDGVTRVVSLRTPSGILKRAVCKICPIECATEA</sequence>
<dbReference type="EnsemblMetazoa" id="AALFPA23_022410.R33284">
    <property type="protein sequence ID" value="AALFPA23_022410.P33284"/>
    <property type="gene ID" value="AALFPA23_022410"/>
</dbReference>
<dbReference type="Proteomes" id="UP000069940">
    <property type="component" value="Unassembled WGS sequence"/>
</dbReference>
<dbReference type="InterPro" id="IPR041588">
    <property type="entry name" value="Integrase_H2C2"/>
</dbReference>
<accession>A0ABM1ZX46</accession>
<dbReference type="Gene3D" id="3.30.420.10">
    <property type="entry name" value="Ribonuclease H-like superfamily/Ribonuclease H"/>
    <property type="match status" value="1"/>
</dbReference>
<reference evidence="4" key="1">
    <citation type="journal article" date="2015" name="Proc. Natl. Acad. Sci. U.S.A.">
        <title>Genome sequence of the Asian Tiger mosquito, Aedes albopictus, reveals insights into its biology, genetics, and evolution.</title>
        <authorList>
            <person name="Chen X.G."/>
            <person name="Jiang X."/>
            <person name="Gu J."/>
            <person name="Xu M."/>
            <person name="Wu Y."/>
            <person name="Deng Y."/>
            <person name="Zhang C."/>
            <person name="Bonizzoni M."/>
            <person name="Dermauw W."/>
            <person name="Vontas J."/>
            <person name="Armbruster P."/>
            <person name="Huang X."/>
            <person name="Yang Y."/>
            <person name="Zhang H."/>
            <person name="He W."/>
            <person name="Peng H."/>
            <person name="Liu Y."/>
            <person name="Wu K."/>
            <person name="Chen J."/>
            <person name="Lirakis M."/>
            <person name="Topalis P."/>
            <person name="Van Leeuwen T."/>
            <person name="Hall A.B."/>
            <person name="Jiang X."/>
            <person name="Thorpe C."/>
            <person name="Mueller R.L."/>
            <person name="Sun C."/>
            <person name="Waterhouse R.M."/>
            <person name="Yan G."/>
            <person name="Tu Z.J."/>
            <person name="Fang X."/>
            <person name="James A.A."/>
        </authorList>
    </citation>
    <scope>NUCLEOTIDE SEQUENCE [LARGE SCALE GENOMIC DNA]</scope>
    <source>
        <strain evidence="4">Foshan</strain>
    </source>
</reference>
<keyword evidence="4" id="KW-1185">Reference proteome</keyword>
<dbReference type="GeneID" id="134290968"/>
<feature type="domain" description="CCHC-type" evidence="2">
    <location>
        <begin position="373"/>
        <end position="389"/>
    </location>
</feature>
<dbReference type="Pfam" id="PF03564">
    <property type="entry name" value="DUF1759"/>
    <property type="match status" value="1"/>
</dbReference>
<dbReference type="CDD" id="cd00303">
    <property type="entry name" value="retropepsin_like"/>
    <property type="match status" value="1"/>
</dbReference>
<name>A0ABM1ZX46_AEDAL</name>
<reference evidence="3" key="2">
    <citation type="submission" date="2025-05" db="UniProtKB">
        <authorList>
            <consortium name="EnsemblMetazoa"/>
        </authorList>
    </citation>
    <scope>IDENTIFICATION</scope>
    <source>
        <strain evidence="3">Foshan</strain>
    </source>
</reference>
<dbReference type="Pfam" id="PF17921">
    <property type="entry name" value="Integrase_H2C2"/>
    <property type="match status" value="1"/>
</dbReference>
<dbReference type="SMART" id="SM00343">
    <property type="entry name" value="ZnF_C2HC"/>
    <property type="match status" value="2"/>
</dbReference>
<evidence type="ECO:0000313" key="4">
    <source>
        <dbReference type="Proteomes" id="UP000069940"/>
    </source>
</evidence>
<dbReference type="SUPFAM" id="SSF56672">
    <property type="entry name" value="DNA/RNA polymerases"/>
    <property type="match status" value="1"/>
</dbReference>
<dbReference type="PANTHER" id="PTHR47331">
    <property type="entry name" value="PHD-TYPE DOMAIN-CONTAINING PROTEIN"/>
    <property type="match status" value="1"/>
</dbReference>
<dbReference type="InterPro" id="IPR001878">
    <property type="entry name" value="Znf_CCHC"/>
</dbReference>
<dbReference type="InterPro" id="IPR036397">
    <property type="entry name" value="RNaseH_sf"/>
</dbReference>
<dbReference type="Gene3D" id="2.40.70.10">
    <property type="entry name" value="Acid Proteases"/>
    <property type="match status" value="1"/>
</dbReference>